<feature type="transmembrane region" description="Helical" evidence="1">
    <location>
        <begin position="109"/>
        <end position="142"/>
    </location>
</feature>
<sequence>MSPVDPPTRWERLVTFYQIIRARSFNFLSKYIDIEEYYKSDYLDIVRKVTLASIPFQLILGLISLCWFGWNQLIGGIAIVSSVITYVIEKPVQMDGVFIQKLYEPYFKIYFFLISGILCCLNYWTLFGGLIELCGGLFYVYLFYKGELIRASQFIVRVTEDDISKFDGINEQEE</sequence>
<gene>
    <name evidence="2" type="ORF">CL6EHI_137080</name>
</gene>
<reference evidence="2 3" key="1">
    <citation type="submission" date="2016-05" db="EMBL/GenBank/DDBJ databases">
        <title>First whole genome sequencing of Entamoeba histolytica HM1:IMSS-clone-6.</title>
        <authorList>
            <person name="Mukherjee Avik.K."/>
            <person name="Izumyama S."/>
            <person name="Nakada-Tsukui K."/>
            <person name="Nozaki T."/>
        </authorList>
    </citation>
    <scope>NUCLEOTIDE SEQUENCE [LARGE SCALE GENOMIC DNA]</scope>
    <source>
        <strain evidence="2 3">HM1:IMSS clone 6</strain>
    </source>
</reference>
<dbReference type="VEuPathDB" id="AmoebaDB:EHI5A_067530"/>
<dbReference type="AlphaFoldDB" id="A0A5K1U5Z0"/>
<evidence type="ECO:0000313" key="3">
    <source>
        <dbReference type="Proteomes" id="UP000078387"/>
    </source>
</evidence>
<dbReference type="OMA" id="WFVIFKA"/>
<dbReference type="VEuPathDB" id="AmoebaDB:EHI7A_039110"/>
<evidence type="ECO:0000313" key="2">
    <source>
        <dbReference type="EMBL" id="GAT96853.1"/>
    </source>
</evidence>
<dbReference type="VEuPathDB" id="AmoebaDB:EHI8A_037970"/>
<accession>A0A5K1U5Z0</accession>
<dbReference type="VEuPathDB" id="AmoebaDB:KM1_079670"/>
<keyword evidence="1" id="KW-0472">Membrane</keyword>
<protein>
    <submittedName>
        <fullName evidence="2">Uncharacterized protein</fullName>
    </submittedName>
</protein>
<dbReference type="Proteomes" id="UP000078387">
    <property type="component" value="Unassembled WGS sequence"/>
</dbReference>
<evidence type="ECO:0000256" key="1">
    <source>
        <dbReference type="SAM" id="Phobius"/>
    </source>
</evidence>
<organism evidence="2 3">
    <name type="scientific">Entamoeba histolytica</name>
    <dbReference type="NCBI Taxonomy" id="5759"/>
    <lineage>
        <taxon>Eukaryota</taxon>
        <taxon>Amoebozoa</taxon>
        <taxon>Evosea</taxon>
        <taxon>Archamoebae</taxon>
        <taxon>Mastigamoebida</taxon>
        <taxon>Entamoebidae</taxon>
        <taxon>Entamoeba</taxon>
    </lineage>
</organism>
<keyword evidence="1" id="KW-1133">Transmembrane helix</keyword>
<dbReference type="VEuPathDB" id="AmoebaDB:EHI_137080"/>
<comment type="caution">
    <text evidence="2">The sequence shown here is derived from an EMBL/GenBank/DDBJ whole genome shotgun (WGS) entry which is preliminary data.</text>
</comment>
<proteinExistence type="predicted"/>
<dbReference type="EMBL" id="BDEQ01000001">
    <property type="protein sequence ID" value="GAT96853.1"/>
    <property type="molecule type" value="Genomic_DNA"/>
</dbReference>
<feature type="transmembrane region" description="Helical" evidence="1">
    <location>
        <begin position="58"/>
        <end position="88"/>
    </location>
</feature>
<keyword evidence="1" id="KW-0812">Transmembrane</keyword>
<name>A0A5K1U5Z0_ENTHI</name>